<dbReference type="Proteomes" id="UP000636709">
    <property type="component" value="Unassembled WGS sequence"/>
</dbReference>
<proteinExistence type="predicted"/>
<feature type="transmembrane region" description="Helical" evidence="1">
    <location>
        <begin position="61"/>
        <end position="86"/>
    </location>
</feature>
<reference evidence="2" key="1">
    <citation type="submission" date="2020-07" db="EMBL/GenBank/DDBJ databases">
        <title>Genome sequence and genetic diversity analysis of an under-domesticated orphan crop, white fonio (Digitaria exilis).</title>
        <authorList>
            <person name="Bennetzen J.L."/>
            <person name="Chen S."/>
            <person name="Ma X."/>
            <person name="Wang X."/>
            <person name="Yssel A.E.J."/>
            <person name="Chaluvadi S.R."/>
            <person name="Johnson M."/>
            <person name="Gangashetty P."/>
            <person name="Hamidou F."/>
            <person name="Sanogo M.D."/>
            <person name="Zwaenepoel A."/>
            <person name="Wallace J."/>
            <person name="Van De Peer Y."/>
            <person name="Van Deynze A."/>
        </authorList>
    </citation>
    <scope>NUCLEOTIDE SEQUENCE</scope>
    <source>
        <tissue evidence="2">Leaves</tissue>
    </source>
</reference>
<keyword evidence="3" id="KW-1185">Reference proteome</keyword>
<sequence>MAETSAIHPRQVVFVQQQQVIAARRAQLLMINSGTFLISAAWSIIIIIIDSSSDDAFPIAGGAPACALAAFFIFLVGVSLVMLALVADRFPRAARVGVAIATAFHRYFLSPGW</sequence>
<name>A0A835ALV4_9POAL</name>
<evidence type="ECO:0000313" key="2">
    <source>
        <dbReference type="EMBL" id="KAF8658710.1"/>
    </source>
</evidence>
<comment type="caution">
    <text evidence="2">The sequence shown here is derived from an EMBL/GenBank/DDBJ whole genome shotgun (WGS) entry which is preliminary data.</text>
</comment>
<dbReference type="Gramene" id="Dexi4A01G0020630.1">
    <property type="protein sequence ID" value="Dexi4A01G0020630.1:cds"/>
    <property type="gene ID" value="Dexi4A01G0020630"/>
</dbReference>
<organism evidence="2 3">
    <name type="scientific">Digitaria exilis</name>
    <dbReference type="NCBI Taxonomy" id="1010633"/>
    <lineage>
        <taxon>Eukaryota</taxon>
        <taxon>Viridiplantae</taxon>
        <taxon>Streptophyta</taxon>
        <taxon>Embryophyta</taxon>
        <taxon>Tracheophyta</taxon>
        <taxon>Spermatophyta</taxon>
        <taxon>Magnoliopsida</taxon>
        <taxon>Liliopsida</taxon>
        <taxon>Poales</taxon>
        <taxon>Poaceae</taxon>
        <taxon>PACMAD clade</taxon>
        <taxon>Panicoideae</taxon>
        <taxon>Panicodae</taxon>
        <taxon>Paniceae</taxon>
        <taxon>Anthephorinae</taxon>
        <taxon>Digitaria</taxon>
    </lineage>
</organism>
<keyword evidence="1" id="KW-0812">Transmembrane</keyword>
<evidence type="ECO:0000256" key="1">
    <source>
        <dbReference type="SAM" id="Phobius"/>
    </source>
</evidence>
<accession>A0A835ALV4</accession>
<gene>
    <name evidence="2" type="ORF">HU200_059186</name>
</gene>
<protein>
    <submittedName>
        <fullName evidence="2">Uncharacterized protein</fullName>
    </submittedName>
</protein>
<dbReference type="EMBL" id="JACEFO010002479">
    <property type="protein sequence ID" value="KAF8658710.1"/>
    <property type="molecule type" value="Genomic_DNA"/>
</dbReference>
<keyword evidence="1" id="KW-0472">Membrane</keyword>
<evidence type="ECO:0000313" key="3">
    <source>
        <dbReference type="Proteomes" id="UP000636709"/>
    </source>
</evidence>
<dbReference type="AlphaFoldDB" id="A0A835ALV4"/>
<feature type="transmembrane region" description="Helical" evidence="1">
    <location>
        <begin position="28"/>
        <end position="49"/>
    </location>
</feature>
<keyword evidence="1" id="KW-1133">Transmembrane helix</keyword>